<dbReference type="ESTHER" id="capte-r7u1x0">
    <property type="family name" value="Carb_B_Annelida"/>
</dbReference>
<evidence type="ECO:0000256" key="2">
    <source>
        <dbReference type="ARBA" id="ARBA00022801"/>
    </source>
</evidence>
<dbReference type="Pfam" id="PF00135">
    <property type="entry name" value="COesterase"/>
    <property type="match status" value="1"/>
</dbReference>
<dbReference type="InterPro" id="IPR019826">
    <property type="entry name" value="Carboxylesterase_B_AS"/>
</dbReference>
<dbReference type="Proteomes" id="UP000014760">
    <property type="component" value="Unassembled WGS sequence"/>
</dbReference>
<accession>R7U1X0</accession>
<comment type="similarity">
    <text evidence="1 3">Belongs to the type-B carboxylesterase/lipase family.</text>
</comment>
<proteinExistence type="inferred from homology"/>
<evidence type="ECO:0000256" key="3">
    <source>
        <dbReference type="RuleBase" id="RU361235"/>
    </source>
</evidence>
<evidence type="ECO:0000313" key="5">
    <source>
        <dbReference type="EMBL" id="ELT99984.1"/>
    </source>
</evidence>
<dbReference type="HOGENOM" id="CLU_006586_13_0_1"/>
<dbReference type="OMA" id="IDERPYC"/>
<feature type="domain" description="Carboxylesterase type B" evidence="4">
    <location>
        <begin position="16"/>
        <end position="532"/>
    </location>
</feature>
<reference evidence="6" key="3">
    <citation type="submission" date="2015-06" db="UniProtKB">
        <authorList>
            <consortium name="EnsemblMetazoa"/>
        </authorList>
    </citation>
    <scope>IDENTIFICATION</scope>
</reference>
<dbReference type="PROSITE" id="PS00941">
    <property type="entry name" value="CARBOXYLESTERASE_B_2"/>
    <property type="match status" value="1"/>
</dbReference>
<dbReference type="InterPro" id="IPR002018">
    <property type="entry name" value="CarbesteraseB"/>
</dbReference>
<dbReference type="InterPro" id="IPR019819">
    <property type="entry name" value="Carboxylesterase_B_CS"/>
</dbReference>
<reference evidence="7" key="1">
    <citation type="submission" date="2012-12" db="EMBL/GenBank/DDBJ databases">
        <authorList>
            <person name="Hellsten U."/>
            <person name="Grimwood J."/>
            <person name="Chapman J.A."/>
            <person name="Shapiro H."/>
            <person name="Aerts A."/>
            <person name="Otillar R.P."/>
            <person name="Terry A.Y."/>
            <person name="Boore J.L."/>
            <person name="Simakov O."/>
            <person name="Marletaz F."/>
            <person name="Cho S.-J."/>
            <person name="Edsinger-Gonzales E."/>
            <person name="Havlak P."/>
            <person name="Kuo D.-H."/>
            <person name="Larsson T."/>
            <person name="Lv J."/>
            <person name="Arendt D."/>
            <person name="Savage R."/>
            <person name="Osoegawa K."/>
            <person name="de Jong P."/>
            <person name="Lindberg D.R."/>
            <person name="Seaver E.C."/>
            <person name="Weisblat D.A."/>
            <person name="Putnam N.H."/>
            <person name="Grigoriev I.V."/>
            <person name="Rokhsar D.S."/>
        </authorList>
    </citation>
    <scope>NUCLEOTIDE SEQUENCE</scope>
    <source>
        <strain evidence="7">I ESC-2004</strain>
    </source>
</reference>
<dbReference type="PROSITE" id="PS00122">
    <property type="entry name" value="CARBOXYLESTERASE_B_1"/>
    <property type="match status" value="1"/>
</dbReference>
<evidence type="ECO:0000313" key="6">
    <source>
        <dbReference type="EnsemblMetazoa" id="CapteP136943"/>
    </source>
</evidence>
<sequence>MCSYLLAPSSLLVGPIAVTTSGRVQGRIAPLNDASRYSYAFLAIPYATPPVGEFRFQPPQPPKSWKGIRDATKFGAVCAQDLPRMYHTMKYLMGLPFEFDVTGISEDCLTLDVYTPSLSGQRPVMVFIHGGGFISGWSSMADMRVYAAKYNVVGVAIQYRLGALGFMSTEDNTVKGNMGFKDQILSLKWVQENIANFGGDPNQVTIFGESAGAWSVSLHFVSHMSNGLFNRAILMSGSAVGMPQLSPSAQPLQEAIKLANAIGCPNATTEELTNCLLRKPAMEIVNATTMSMEFNPVVDNEYFTDVPLALMEKGLFQKGVDLLAGFTFVEGFMLGQMFFSHVDITNLNYSSFRECVSIAYAAFMPGMTINPALIDEALKVYIKDSESPEQMTYALTKLVGDCIITQATYNTALKAMEFGHQKVYLYDFHGRPFYSNKPEGILADHGDDIIFAFGFSEATKSYGLEYPEDNLEEGQRIEDAMMQYFTSFAETGVPSGDGLPKWPELREENSYMQIGPVLEVKQNYQAEHMNYWLETFPALQAEAAENHDEL</sequence>
<dbReference type="InterPro" id="IPR029058">
    <property type="entry name" value="AB_hydrolase_fold"/>
</dbReference>
<dbReference type="EMBL" id="KB306314">
    <property type="protein sequence ID" value="ELT99984.1"/>
    <property type="molecule type" value="Genomic_DNA"/>
</dbReference>
<dbReference type="EC" id="3.1.1.-" evidence="3"/>
<dbReference type="OrthoDB" id="6111613at2759"/>
<dbReference type="STRING" id="283909.R7U1X0"/>
<evidence type="ECO:0000313" key="7">
    <source>
        <dbReference type="Proteomes" id="UP000014760"/>
    </source>
</evidence>
<dbReference type="GO" id="GO:0016787">
    <property type="term" value="F:hydrolase activity"/>
    <property type="evidence" value="ECO:0007669"/>
    <property type="project" value="UniProtKB-KW"/>
</dbReference>
<protein>
    <recommendedName>
        <fullName evidence="3">Carboxylic ester hydrolase</fullName>
        <ecNumber evidence="3">3.1.1.-</ecNumber>
    </recommendedName>
</protein>
<dbReference type="InterPro" id="IPR050309">
    <property type="entry name" value="Type-B_Carboxylest/Lipase"/>
</dbReference>
<dbReference type="EMBL" id="AMQN01009828">
    <property type="status" value="NOT_ANNOTATED_CDS"/>
    <property type="molecule type" value="Genomic_DNA"/>
</dbReference>
<dbReference type="Gene3D" id="3.40.50.1820">
    <property type="entry name" value="alpha/beta hydrolase"/>
    <property type="match status" value="1"/>
</dbReference>
<evidence type="ECO:0000259" key="4">
    <source>
        <dbReference type="Pfam" id="PF00135"/>
    </source>
</evidence>
<gene>
    <name evidence="5" type="ORF">CAPTEDRAFT_136943</name>
</gene>
<name>R7U1X0_CAPTE</name>
<organism evidence="5">
    <name type="scientific">Capitella teleta</name>
    <name type="common">Polychaete worm</name>
    <dbReference type="NCBI Taxonomy" id="283909"/>
    <lineage>
        <taxon>Eukaryota</taxon>
        <taxon>Metazoa</taxon>
        <taxon>Spiralia</taxon>
        <taxon>Lophotrochozoa</taxon>
        <taxon>Annelida</taxon>
        <taxon>Polychaeta</taxon>
        <taxon>Sedentaria</taxon>
        <taxon>Scolecida</taxon>
        <taxon>Capitellidae</taxon>
        <taxon>Capitella</taxon>
    </lineage>
</organism>
<keyword evidence="2 3" id="KW-0378">Hydrolase</keyword>
<dbReference type="SUPFAM" id="SSF53474">
    <property type="entry name" value="alpha/beta-Hydrolases"/>
    <property type="match status" value="1"/>
</dbReference>
<evidence type="ECO:0000256" key="1">
    <source>
        <dbReference type="ARBA" id="ARBA00005964"/>
    </source>
</evidence>
<dbReference type="FunCoup" id="R7U1X0">
    <property type="interactions" value="113"/>
</dbReference>
<dbReference type="PANTHER" id="PTHR11559">
    <property type="entry name" value="CARBOXYLESTERASE"/>
    <property type="match status" value="1"/>
</dbReference>
<reference evidence="5 7" key="2">
    <citation type="journal article" date="2013" name="Nature">
        <title>Insights into bilaterian evolution from three spiralian genomes.</title>
        <authorList>
            <person name="Simakov O."/>
            <person name="Marletaz F."/>
            <person name="Cho S.J."/>
            <person name="Edsinger-Gonzales E."/>
            <person name="Havlak P."/>
            <person name="Hellsten U."/>
            <person name="Kuo D.H."/>
            <person name="Larsson T."/>
            <person name="Lv J."/>
            <person name="Arendt D."/>
            <person name="Savage R."/>
            <person name="Osoegawa K."/>
            <person name="de Jong P."/>
            <person name="Grimwood J."/>
            <person name="Chapman J.A."/>
            <person name="Shapiro H."/>
            <person name="Aerts A."/>
            <person name="Otillar R.P."/>
            <person name="Terry A.Y."/>
            <person name="Boore J.L."/>
            <person name="Grigoriev I.V."/>
            <person name="Lindberg D.R."/>
            <person name="Seaver E.C."/>
            <person name="Weisblat D.A."/>
            <person name="Putnam N.H."/>
            <person name="Rokhsar D.S."/>
        </authorList>
    </citation>
    <scope>NUCLEOTIDE SEQUENCE</scope>
    <source>
        <strain evidence="5 7">I ESC-2004</strain>
    </source>
</reference>
<dbReference type="EnsemblMetazoa" id="CapteT136943">
    <property type="protein sequence ID" value="CapteP136943"/>
    <property type="gene ID" value="CapteG136943"/>
</dbReference>
<dbReference type="AlphaFoldDB" id="R7U1X0"/>
<keyword evidence="7" id="KW-1185">Reference proteome</keyword>